<feature type="transmembrane region" description="Helical" evidence="1">
    <location>
        <begin position="203"/>
        <end position="232"/>
    </location>
</feature>
<dbReference type="AlphaFoldDB" id="A0A9D1XCN6"/>
<protein>
    <submittedName>
        <fullName evidence="2">Conjugal transfer protein TraX</fullName>
    </submittedName>
</protein>
<proteinExistence type="predicted"/>
<reference evidence="2" key="2">
    <citation type="submission" date="2021-04" db="EMBL/GenBank/DDBJ databases">
        <authorList>
            <person name="Gilroy R."/>
        </authorList>
    </citation>
    <scope>NUCLEOTIDE SEQUENCE</scope>
    <source>
        <strain evidence="2">CHK183-1962</strain>
    </source>
</reference>
<keyword evidence="1" id="KW-0812">Transmembrane</keyword>
<evidence type="ECO:0000313" key="2">
    <source>
        <dbReference type="EMBL" id="HIX76597.1"/>
    </source>
</evidence>
<sequence length="272" mass="29760">MNYTQTRASGSRKKISGSTIKIIAIVTMVIGIVATAVLDRILLKNGLSDVANDAEAYQAFMETNGTLFITDFVMQLIGGLAFPLFCFLLVEGFMHTSDLKKYAIGLGIVALISEIPFDLVYSGVVLNPYRQNPVFSLLLGLGVLVLIEKAEAALAQSPSWKQTSLKLLIIVAACAVSVLLHFDYGIFGTLIIVILYILRNRQIFGMALACFLMSTTSQILGFLTFLDILPVLFYNGERGIRKKYVFYAVYPVVLILSYVIVLLAGLGSVSFT</sequence>
<feature type="transmembrane region" description="Helical" evidence="1">
    <location>
        <begin position="20"/>
        <end position="38"/>
    </location>
</feature>
<evidence type="ECO:0000313" key="3">
    <source>
        <dbReference type="Proteomes" id="UP000886890"/>
    </source>
</evidence>
<feature type="transmembrane region" description="Helical" evidence="1">
    <location>
        <begin position="167"/>
        <end position="197"/>
    </location>
</feature>
<feature type="transmembrane region" description="Helical" evidence="1">
    <location>
        <begin position="72"/>
        <end position="90"/>
    </location>
</feature>
<name>A0A9D1XCN6_9FIRM</name>
<dbReference type="Pfam" id="PF05857">
    <property type="entry name" value="TraX"/>
    <property type="match status" value="1"/>
</dbReference>
<feature type="transmembrane region" description="Helical" evidence="1">
    <location>
        <begin position="244"/>
        <end position="266"/>
    </location>
</feature>
<dbReference type="Proteomes" id="UP000886890">
    <property type="component" value="Unassembled WGS sequence"/>
</dbReference>
<keyword evidence="1" id="KW-1133">Transmembrane helix</keyword>
<dbReference type="InterPro" id="IPR008875">
    <property type="entry name" value="TraX"/>
</dbReference>
<gene>
    <name evidence="2" type="ORF">H9734_03230</name>
</gene>
<keyword evidence="1" id="KW-0472">Membrane</keyword>
<dbReference type="EMBL" id="DXEK01000051">
    <property type="protein sequence ID" value="HIX76597.1"/>
    <property type="molecule type" value="Genomic_DNA"/>
</dbReference>
<organism evidence="2 3">
    <name type="scientific">Candidatus Fusicatenibacter merdavium</name>
    <dbReference type="NCBI Taxonomy" id="2838600"/>
    <lineage>
        <taxon>Bacteria</taxon>
        <taxon>Bacillati</taxon>
        <taxon>Bacillota</taxon>
        <taxon>Clostridia</taxon>
        <taxon>Lachnospirales</taxon>
        <taxon>Lachnospiraceae</taxon>
        <taxon>Fusicatenibacter</taxon>
    </lineage>
</organism>
<reference evidence="2" key="1">
    <citation type="journal article" date="2021" name="PeerJ">
        <title>Extensive microbial diversity within the chicken gut microbiome revealed by metagenomics and culture.</title>
        <authorList>
            <person name="Gilroy R."/>
            <person name="Ravi A."/>
            <person name="Getino M."/>
            <person name="Pursley I."/>
            <person name="Horton D.L."/>
            <person name="Alikhan N.F."/>
            <person name="Baker D."/>
            <person name="Gharbi K."/>
            <person name="Hall N."/>
            <person name="Watson M."/>
            <person name="Adriaenssens E.M."/>
            <person name="Foster-Nyarko E."/>
            <person name="Jarju S."/>
            <person name="Secka A."/>
            <person name="Antonio M."/>
            <person name="Oren A."/>
            <person name="Chaudhuri R.R."/>
            <person name="La Ragione R."/>
            <person name="Hildebrand F."/>
            <person name="Pallen M.J."/>
        </authorList>
    </citation>
    <scope>NUCLEOTIDE SEQUENCE</scope>
    <source>
        <strain evidence="2">CHK183-1962</strain>
    </source>
</reference>
<comment type="caution">
    <text evidence="2">The sequence shown here is derived from an EMBL/GenBank/DDBJ whole genome shotgun (WGS) entry which is preliminary data.</text>
</comment>
<feature type="transmembrane region" description="Helical" evidence="1">
    <location>
        <begin position="102"/>
        <end position="122"/>
    </location>
</feature>
<evidence type="ECO:0000256" key="1">
    <source>
        <dbReference type="SAM" id="Phobius"/>
    </source>
</evidence>
<accession>A0A9D1XCN6</accession>